<sequence length="84" mass="9923">MEQVDKQHFTEKEAYQIGLQIDIDWTKTNFEEFRQGLEIEMEHELYDPSTDVTGNDPILTGKIALAHLNEFPDYYSRLIKCFSH</sequence>
<dbReference type="AlphaFoldDB" id="A0AAE3UA11"/>
<comment type="caution">
    <text evidence="1">The sequence shown here is derived from an EMBL/GenBank/DDBJ whole genome shotgun (WGS) entry which is preliminary data.</text>
</comment>
<dbReference type="Proteomes" id="UP001241110">
    <property type="component" value="Unassembled WGS sequence"/>
</dbReference>
<proteinExistence type="predicted"/>
<organism evidence="1 2">
    <name type="scientific">Xanthocytophaga flava</name>
    <dbReference type="NCBI Taxonomy" id="3048013"/>
    <lineage>
        <taxon>Bacteria</taxon>
        <taxon>Pseudomonadati</taxon>
        <taxon>Bacteroidota</taxon>
        <taxon>Cytophagia</taxon>
        <taxon>Cytophagales</taxon>
        <taxon>Rhodocytophagaceae</taxon>
        <taxon>Xanthocytophaga</taxon>
    </lineage>
</organism>
<dbReference type="EMBL" id="JASJOS010000017">
    <property type="protein sequence ID" value="MDJ1485026.1"/>
    <property type="molecule type" value="Genomic_DNA"/>
</dbReference>
<gene>
    <name evidence="1" type="ORF">QNI16_31300</name>
</gene>
<protein>
    <submittedName>
        <fullName evidence="1">Uncharacterized protein</fullName>
    </submittedName>
</protein>
<dbReference type="InterPro" id="IPR043720">
    <property type="entry name" value="DUF5661"/>
</dbReference>
<reference evidence="1" key="1">
    <citation type="submission" date="2023-05" db="EMBL/GenBank/DDBJ databases">
        <authorList>
            <person name="Zhang X."/>
        </authorList>
    </citation>
    <scope>NUCLEOTIDE SEQUENCE</scope>
    <source>
        <strain evidence="1">YF14B1</strain>
    </source>
</reference>
<evidence type="ECO:0000313" key="2">
    <source>
        <dbReference type="Proteomes" id="UP001241110"/>
    </source>
</evidence>
<dbReference type="RefSeq" id="WP_313987013.1">
    <property type="nucleotide sequence ID" value="NZ_JASJOS010000017.1"/>
</dbReference>
<name>A0AAE3UA11_9BACT</name>
<accession>A0AAE3UA11</accession>
<dbReference type="Pfam" id="PF18905">
    <property type="entry name" value="DUF5661"/>
    <property type="match status" value="1"/>
</dbReference>
<evidence type="ECO:0000313" key="1">
    <source>
        <dbReference type="EMBL" id="MDJ1485026.1"/>
    </source>
</evidence>